<feature type="region of interest" description="Disordered" evidence="10">
    <location>
        <begin position="623"/>
        <end position="684"/>
    </location>
</feature>
<dbReference type="CDD" id="cd14824">
    <property type="entry name" value="Longin"/>
    <property type="match status" value="1"/>
</dbReference>
<evidence type="ECO:0000256" key="7">
    <source>
        <dbReference type="ARBA" id="ARBA00026133"/>
    </source>
</evidence>
<comment type="subcellular location">
    <subcellularLocation>
        <location evidence="8">Endomembrane system</location>
        <topology evidence="8">Single-pass type IV membrane protein</topology>
    </subcellularLocation>
</comment>
<feature type="region of interest" description="Disordered" evidence="10">
    <location>
        <begin position="325"/>
        <end position="373"/>
    </location>
</feature>
<feature type="compositionally biased region" description="Low complexity" evidence="10">
    <location>
        <begin position="944"/>
        <end position="967"/>
    </location>
</feature>
<proteinExistence type="inferred from homology"/>
<feature type="domain" description="Longin" evidence="12">
    <location>
        <begin position="11"/>
        <end position="149"/>
    </location>
</feature>
<feature type="compositionally biased region" description="Low complexity" evidence="10">
    <location>
        <begin position="639"/>
        <end position="648"/>
    </location>
</feature>
<evidence type="ECO:0000259" key="12">
    <source>
        <dbReference type="PROSITE" id="PS50859"/>
    </source>
</evidence>
<evidence type="ECO:0000256" key="9">
    <source>
        <dbReference type="PROSITE-ProRule" id="PRU00290"/>
    </source>
</evidence>
<dbReference type="InterPro" id="IPR010908">
    <property type="entry name" value="Longin_dom"/>
</dbReference>
<feature type="compositionally biased region" description="Polar residues" evidence="10">
    <location>
        <begin position="429"/>
        <end position="518"/>
    </location>
</feature>
<feature type="compositionally biased region" description="Low complexity" evidence="10">
    <location>
        <begin position="288"/>
        <end position="299"/>
    </location>
</feature>
<dbReference type="EMBL" id="CP055898">
    <property type="protein sequence ID" value="QKX53077.1"/>
    <property type="molecule type" value="Genomic_DNA"/>
</dbReference>
<feature type="compositionally biased region" description="Polar residues" evidence="10">
    <location>
        <begin position="649"/>
        <end position="658"/>
    </location>
</feature>
<keyword evidence="15" id="KW-1185">Reference proteome</keyword>
<dbReference type="SUPFAM" id="SSF64356">
    <property type="entry name" value="SNARE-like"/>
    <property type="match status" value="1"/>
</dbReference>
<dbReference type="GO" id="GO:0016192">
    <property type="term" value="P:vesicle-mediated transport"/>
    <property type="evidence" value="ECO:0007669"/>
    <property type="project" value="InterPro"/>
</dbReference>
<evidence type="ECO:0000256" key="3">
    <source>
        <dbReference type="ARBA" id="ARBA00022692"/>
    </source>
</evidence>
<organism evidence="14 15">
    <name type="scientific">Talaromyces rugulosus</name>
    <name type="common">Penicillium rugulosum</name>
    <dbReference type="NCBI Taxonomy" id="121627"/>
    <lineage>
        <taxon>Eukaryota</taxon>
        <taxon>Fungi</taxon>
        <taxon>Dikarya</taxon>
        <taxon>Ascomycota</taxon>
        <taxon>Pezizomycotina</taxon>
        <taxon>Eurotiomycetes</taxon>
        <taxon>Eurotiomycetidae</taxon>
        <taxon>Eurotiales</taxon>
        <taxon>Trichocomaceae</taxon>
        <taxon>Talaromyces</taxon>
        <taxon>Talaromyces sect. Islandici</taxon>
    </lineage>
</organism>
<dbReference type="Pfam" id="PF00957">
    <property type="entry name" value="Synaptobrevin"/>
    <property type="match status" value="1"/>
</dbReference>
<dbReference type="GO" id="GO:0005737">
    <property type="term" value="C:cytoplasm"/>
    <property type="evidence" value="ECO:0007669"/>
    <property type="project" value="UniProtKB-ARBA"/>
</dbReference>
<feature type="region of interest" description="Disordered" evidence="10">
    <location>
        <begin position="1224"/>
        <end position="1324"/>
    </location>
</feature>
<accession>A0A7H8QGN6</accession>
<dbReference type="Gene3D" id="1.20.5.110">
    <property type="match status" value="1"/>
</dbReference>
<dbReference type="PANTHER" id="PTHR21136">
    <property type="entry name" value="SNARE PROTEINS"/>
    <property type="match status" value="1"/>
</dbReference>
<dbReference type="PANTHER" id="PTHR21136:SF168">
    <property type="entry name" value="VESICLE-ASSOCIATED MEMBRANE PROTEIN 9"/>
    <property type="match status" value="1"/>
</dbReference>
<dbReference type="Pfam" id="PF13774">
    <property type="entry name" value="Longin"/>
    <property type="match status" value="1"/>
</dbReference>
<feature type="compositionally biased region" description="Acidic residues" evidence="10">
    <location>
        <begin position="1137"/>
        <end position="1146"/>
    </location>
</feature>
<evidence type="ECO:0000313" key="15">
    <source>
        <dbReference type="Proteomes" id="UP000509510"/>
    </source>
</evidence>
<dbReference type="InterPro" id="IPR013087">
    <property type="entry name" value="Znf_C2H2_type"/>
</dbReference>
<protein>
    <recommendedName>
        <fullName evidence="7">Synaptobrevin homolog YKT6</fullName>
    </recommendedName>
</protein>
<name>A0A7H8QGN6_TALRU</name>
<feature type="compositionally biased region" description="Polar residues" evidence="10">
    <location>
        <begin position="1266"/>
        <end position="1296"/>
    </location>
</feature>
<gene>
    <name evidence="14" type="ORF">TRUGW13939_00148</name>
</gene>
<reference evidence="15" key="1">
    <citation type="submission" date="2020-06" db="EMBL/GenBank/DDBJ databases">
        <title>A chromosome-scale genome assembly of Talaromyces rugulosus W13939.</title>
        <authorList>
            <person name="Wang B."/>
            <person name="Guo L."/>
            <person name="Ye K."/>
            <person name="Wang L."/>
        </authorList>
    </citation>
    <scope>NUCLEOTIDE SEQUENCE [LARGE SCALE GENOMIC DNA]</scope>
    <source>
        <strain evidence="15">W13939</strain>
    </source>
</reference>
<dbReference type="FunFam" id="3.30.450.50:FF:000017">
    <property type="entry name" value="Synaptobrevin-like protein Sybl1"/>
    <property type="match status" value="1"/>
</dbReference>
<dbReference type="InterPro" id="IPR011012">
    <property type="entry name" value="Longin-like_dom_sf"/>
</dbReference>
<evidence type="ECO:0000256" key="2">
    <source>
        <dbReference type="ARBA" id="ARBA00022448"/>
    </source>
</evidence>
<keyword evidence="3 11" id="KW-0812">Transmembrane</keyword>
<evidence type="ECO:0000256" key="10">
    <source>
        <dbReference type="SAM" id="MobiDB-lite"/>
    </source>
</evidence>
<dbReference type="GO" id="GO:0012505">
    <property type="term" value="C:endomembrane system"/>
    <property type="evidence" value="ECO:0007669"/>
    <property type="project" value="UniProtKB-SubCell"/>
</dbReference>
<evidence type="ECO:0000256" key="11">
    <source>
        <dbReference type="SAM" id="Phobius"/>
    </source>
</evidence>
<dbReference type="PROSITE" id="PS00417">
    <property type="entry name" value="SYNAPTOBREVIN"/>
    <property type="match status" value="1"/>
</dbReference>
<dbReference type="InterPro" id="IPR001388">
    <property type="entry name" value="Synaptobrevin-like"/>
</dbReference>
<dbReference type="KEGG" id="trg:TRUGW13939_00148"/>
<feature type="compositionally biased region" description="Low complexity" evidence="10">
    <location>
        <begin position="1314"/>
        <end position="1324"/>
    </location>
</feature>
<evidence type="ECO:0000256" key="4">
    <source>
        <dbReference type="ARBA" id="ARBA00022927"/>
    </source>
</evidence>
<keyword evidence="9" id="KW-0175">Coiled coil</keyword>
<dbReference type="SMART" id="SM01270">
    <property type="entry name" value="Longin"/>
    <property type="match status" value="1"/>
</dbReference>
<dbReference type="PROSITE" id="PS50859">
    <property type="entry name" value="LONGIN"/>
    <property type="match status" value="1"/>
</dbReference>
<keyword evidence="6 11" id="KW-0472">Membrane</keyword>
<dbReference type="GO" id="GO:0016020">
    <property type="term" value="C:membrane"/>
    <property type="evidence" value="ECO:0007669"/>
    <property type="project" value="InterPro"/>
</dbReference>
<dbReference type="PRINTS" id="PR00219">
    <property type="entry name" value="SYNAPTOBREVN"/>
</dbReference>
<feature type="compositionally biased region" description="Acidic residues" evidence="10">
    <location>
        <begin position="1068"/>
        <end position="1080"/>
    </location>
</feature>
<evidence type="ECO:0000256" key="1">
    <source>
        <dbReference type="ARBA" id="ARBA00008025"/>
    </source>
</evidence>
<feature type="transmembrane region" description="Helical" evidence="11">
    <location>
        <begin position="224"/>
        <end position="249"/>
    </location>
</feature>
<evidence type="ECO:0000256" key="5">
    <source>
        <dbReference type="ARBA" id="ARBA00022989"/>
    </source>
</evidence>
<feature type="compositionally biased region" description="Polar residues" evidence="10">
    <location>
        <begin position="720"/>
        <end position="741"/>
    </location>
</feature>
<dbReference type="InterPro" id="IPR042855">
    <property type="entry name" value="V_SNARE_CC"/>
</dbReference>
<feature type="region of interest" description="Disordered" evidence="10">
    <location>
        <begin position="405"/>
        <end position="598"/>
    </location>
</feature>
<feature type="compositionally biased region" description="Polar residues" evidence="10">
    <location>
        <begin position="1003"/>
        <end position="1026"/>
    </location>
</feature>
<evidence type="ECO:0000256" key="6">
    <source>
        <dbReference type="ARBA" id="ARBA00023136"/>
    </source>
</evidence>
<dbReference type="GeneID" id="55987665"/>
<feature type="region of interest" description="Disordered" evidence="10">
    <location>
        <begin position="286"/>
        <end position="311"/>
    </location>
</feature>
<keyword evidence="5 11" id="KW-1133">Transmembrane helix</keyword>
<dbReference type="RefSeq" id="XP_035339256.1">
    <property type="nucleotide sequence ID" value="XM_035483363.1"/>
</dbReference>
<dbReference type="SUPFAM" id="SSF58038">
    <property type="entry name" value="SNARE fusion complex"/>
    <property type="match status" value="1"/>
</dbReference>
<feature type="compositionally biased region" description="Pro residues" evidence="10">
    <location>
        <begin position="978"/>
        <end position="990"/>
    </location>
</feature>
<feature type="compositionally biased region" description="Basic residues" evidence="10">
    <location>
        <begin position="661"/>
        <end position="673"/>
    </location>
</feature>
<sequence>MASSSRPSSSLLYSCIAHGTTILAEHSSPGASSTSASSLASIILPKITHDKPQKLTYTHDRLFVHYIADSPSGRTHDDGNSSNQQEISSYSSLSYLVVATAEQGRRIPFAFLLEMKRKFLAAYPPSTTQFSALPAYGCAAYNAELRALLQQYNTAPPSDSLASARREIDSVRDIMTENIERVLERGERIDLLVDKTDRLGGSAHDFRMRSRGLRRRMWWKNVKVMVLLFVVIVFLIYLFVGMGCGLPGWDRCVGGKESDEYVIWLRRSKFCRSMSSYPNFYNSYQHSNNNGGKRNLNNNYAGTRQPIQPRPQGYMEATYDWNNQGASSTTGYNNQQLNNSRTTTDNNDVYSSSHSYPSQPGDLSNPLNTYNNHNNQVAQTQEDKLQSSGLNSLVYASALESAVRNIPDQPGYNSSRQDGRGPYPAARRTVSQNYTSSTSNHTSLASGRTGSYDSQSQRPGFLAQPSTASHGHPAKQTSNNVPRQQPANNISQMSQQQRNPPSRANPQTHTQQWSNDQRTPPLPHSMANMPSAQTHTHSSFPLDTSAQNKNSSRISNSRTTPASTTYGHPPGHGNRPGTSPPSSGAETAGSHQISPPKVQFINPNELYNQQYLLAQERARASEAEAAAARQRQEAEAKAQAEAAAAATATKDTTTGNGSTPTKKKPAKRRAPKKKAGDKAQEGGNDMAAEMQLMLEKLKGMRAKDPSLFSKLWDDIKKTPAGSQPAPTQRQQDTNSNPSATGTAAEAASITTNETPKSTSKKKGIPQNHLIDGMPDLGRFPAQRRRRKDKNEESGSALATEANVNSMLNQAPESFSAVEQLVSITHPAAALENQTGSTSTQPATQDATWPASTQQKLARAASEYLAKNPTNLEKQCSPEALMLLLRNNPSYPDLCMQLESRGFDLDRQALARYLLAAVPALASGNNACQEPKKGDANGQPSASGLTLAQPTQQAPQPTPLPGTAAPAKPKAKPKKNPQTPGPPPLQHPPQLPRAEVLVWDGNAGPTSSMPMENGTPSTSAPPKNKASSYRRKPAVQSTLIPPVLGLGPKAEKAKKRLFSEIVDLSQLSSDEEDIDEPSEDETFPRLSKLSRLEGPSVERQLNHTLDQDSMDIDTTSPPPFEGQRSGSPVTGDSHVAEPDTEDFDPDDEQCLNSLKSFPRISKLLEPSAALQRVYYNPKSAARDILIAAGRHPSERPLNYHLAKFLDIFTGVSVKSDLESFRWDLVDPGGPSMPVVQAEDILAEPPRVPRKRRRDKKSRADTGDDKSGPTSDSLNNAQAPSDPLQSHSFTFSTPQNARSMAGAPTSGRGSGRRGRPPGAKNKNTTKTALKAAVAGSARNAAAAPVRQAVPEPSYPVFTCEWASCPAQLHDVHTLERHVDKVHVVGQTSCEWSSCPNANTQYVGDGLGEHVQQAHIEPLAWKYGDGPAVKATVTELDRYLTADGSIVTPDASMAGESDSLIYPVESKSSIKAFYKVHGTEKPDKQAQEVLLAVRRRQQRVGIGLEQEGCEFSNPKRNKAIVNDEEFYQVVSEEEADGDNWFQREDSS</sequence>
<dbReference type="GO" id="GO:0015031">
    <property type="term" value="P:protein transport"/>
    <property type="evidence" value="ECO:0007669"/>
    <property type="project" value="UniProtKB-KW"/>
</dbReference>
<comment type="similarity">
    <text evidence="1">Belongs to the synaptobrevin family.</text>
</comment>
<dbReference type="FunFam" id="1.20.5.110:FF:000004">
    <property type="entry name" value="Vesicle-associated membrane protein 7"/>
    <property type="match status" value="1"/>
</dbReference>
<dbReference type="Gene3D" id="3.30.450.50">
    <property type="entry name" value="Longin domain"/>
    <property type="match status" value="1"/>
</dbReference>
<feature type="compositionally biased region" description="Polar residues" evidence="10">
    <location>
        <begin position="576"/>
        <end position="593"/>
    </location>
</feature>
<feature type="region of interest" description="Disordered" evidence="10">
    <location>
        <begin position="1060"/>
        <end position="1146"/>
    </location>
</feature>
<feature type="compositionally biased region" description="Polar residues" evidence="10">
    <location>
        <begin position="528"/>
        <end position="566"/>
    </location>
</feature>
<dbReference type="InterPro" id="IPR051097">
    <property type="entry name" value="Synaptobrevin-like_transport"/>
</dbReference>
<dbReference type="OrthoDB" id="5424797at2759"/>
<feature type="compositionally biased region" description="Polar residues" evidence="10">
    <location>
        <begin position="748"/>
        <end position="757"/>
    </location>
</feature>
<feature type="region of interest" description="Disordered" evidence="10">
    <location>
        <begin position="927"/>
        <end position="1047"/>
    </location>
</feature>
<evidence type="ECO:0000313" key="14">
    <source>
        <dbReference type="EMBL" id="QKX53077.1"/>
    </source>
</evidence>
<keyword evidence="2" id="KW-0813">Transport</keyword>
<dbReference type="Proteomes" id="UP000509510">
    <property type="component" value="Chromosome I"/>
</dbReference>
<feature type="compositionally biased region" description="Basic residues" evidence="10">
    <location>
        <begin position="1246"/>
        <end position="1255"/>
    </location>
</feature>
<keyword evidence="4" id="KW-0653">Protein transport</keyword>
<feature type="region of interest" description="Disordered" evidence="10">
    <location>
        <begin position="716"/>
        <end position="804"/>
    </location>
</feature>
<dbReference type="PROSITE" id="PS50892">
    <property type="entry name" value="V_SNARE"/>
    <property type="match status" value="1"/>
</dbReference>
<feature type="domain" description="V-SNARE coiled-coil homology" evidence="13">
    <location>
        <begin position="160"/>
        <end position="220"/>
    </location>
</feature>
<evidence type="ECO:0000259" key="13">
    <source>
        <dbReference type="PROSITE" id="PS50892"/>
    </source>
</evidence>
<dbReference type="PROSITE" id="PS00028">
    <property type="entry name" value="ZINC_FINGER_C2H2_1"/>
    <property type="match status" value="1"/>
</dbReference>
<evidence type="ECO:0000256" key="8">
    <source>
        <dbReference type="ARBA" id="ARBA00046280"/>
    </source>
</evidence>
<feature type="compositionally biased region" description="Basic and acidic residues" evidence="10">
    <location>
        <begin position="1256"/>
        <end position="1265"/>
    </location>
</feature>